<reference evidence="1" key="1">
    <citation type="journal article" date="2021" name="Proc. Natl. Acad. Sci. U.S.A.">
        <title>A Catalog of Tens of Thousands of Viruses from Human Metagenomes Reveals Hidden Associations with Chronic Diseases.</title>
        <authorList>
            <person name="Tisza M.J."/>
            <person name="Buck C.B."/>
        </authorList>
    </citation>
    <scope>NUCLEOTIDE SEQUENCE</scope>
    <source>
        <strain evidence="1">CtbEa13</strain>
    </source>
</reference>
<name>A0A8S5VBG3_9CAUD</name>
<dbReference type="EMBL" id="BK016237">
    <property type="protein sequence ID" value="DAG04053.1"/>
    <property type="molecule type" value="Genomic_DNA"/>
</dbReference>
<accession>A0A8S5VBG3</accession>
<organism evidence="1">
    <name type="scientific">Myoviridae sp. ctbEa13</name>
    <dbReference type="NCBI Taxonomy" id="2825136"/>
    <lineage>
        <taxon>Viruses</taxon>
        <taxon>Duplodnaviria</taxon>
        <taxon>Heunggongvirae</taxon>
        <taxon>Uroviricota</taxon>
        <taxon>Caudoviricetes</taxon>
    </lineage>
</organism>
<proteinExistence type="predicted"/>
<protein>
    <submittedName>
        <fullName evidence="1">Uncharacterized protein</fullName>
    </submittedName>
</protein>
<evidence type="ECO:0000313" key="1">
    <source>
        <dbReference type="EMBL" id="DAG04053.1"/>
    </source>
</evidence>
<sequence length="38" mass="4515">MDNINYNPSYRNSSELIVVNLTNKRKELSECQRQLKIC</sequence>